<keyword evidence="3" id="KW-1185">Reference proteome</keyword>
<dbReference type="AlphaFoldDB" id="A0AAV4YEB5"/>
<comment type="caution">
    <text evidence="2">The sequence shown here is derived from an EMBL/GenBank/DDBJ whole genome shotgun (WGS) entry which is preliminary data.</text>
</comment>
<protein>
    <submittedName>
        <fullName evidence="2">Uncharacterized protein</fullName>
    </submittedName>
</protein>
<proteinExistence type="predicted"/>
<feature type="compositionally biased region" description="Basic residues" evidence="1">
    <location>
        <begin position="82"/>
        <end position="98"/>
    </location>
</feature>
<sequence length="126" mass="14631">MFSDNTRQHSLTRCLQGSLQTKPTRKNILNKILRTEEQEVAIHGLKEILMTAVSPYALIPRERSSMSEDEVSFEKEQGSSRVPKRYPRCKSTQKRRGRNLAQRRLDRDRISIRPLCRFGFGKATIV</sequence>
<gene>
    <name evidence="2" type="ORF">CEXT_803121</name>
</gene>
<evidence type="ECO:0000313" key="2">
    <source>
        <dbReference type="EMBL" id="GIZ04736.1"/>
    </source>
</evidence>
<dbReference type="EMBL" id="BPLR01019130">
    <property type="protein sequence ID" value="GIZ04736.1"/>
    <property type="molecule type" value="Genomic_DNA"/>
</dbReference>
<reference evidence="2 3" key="1">
    <citation type="submission" date="2021-06" db="EMBL/GenBank/DDBJ databases">
        <title>Caerostris extrusa draft genome.</title>
        <authorList>
            <person name="Kono N."/>
            <person name="Arakawa K."/>
        </authorList>
    </citation>
    <scope>NUCLEOTIDE SEQUENCE [LARGE SCALE GENOMIC DNA]</scope>
</reference>
<accession>A0AAV4YEB5</accession>
<feature type="compositionally biased region" description="Basic and acidic residues" evidence="1">
    <location>
        <begin position="64"/>
        <end position="78"/>
    </location>
</feature>
<name>A0AAV4YEB5_CAEEX</name>
<organism evidence="2 3">
    <name type="scientific">Caerostris extrusa</name>
    <name type="common">Bark spider</name>
    <name type="synonym">Caerostris bankana</name>
    <dbReference type="NCBI Taxonomy" id="172846"/>
    <lineage>
        <taxon>Eukaryota</taxon>
        <taxon>Metazoa</taxon>
        <taxon>Ecdysozoa</taxon>
        <taxon>Arthropoda</taxon>
        <taxon>Chelicerata</taxon>
        <taxon>Arachnida</taxon>
        <taxon>Araneae</taxon>
        <taxon>Araneomorphae</taxon>
        <taxon>Entelegynae</taxon>
        <taxon>Araneoidea</taxon>
        <taxon>Araneidae</taxon>
        <taxon>Caerostris</taxon>
    </lineage>
</organism>
<dbReference type="Proteomes" id="UP001054945">
    <property type="component" value="Unassembled WGS sequence"/>
</dbReference>
<feature type="region of interest" description="Disordered" evidence="1">
    <location>
        <begin position="64"/>
        <end position="105"/>
    </location>
</feature>
<evidence type="ECO:0000313" key="3">
    <source>
        <dbReference type="Proteomes" id="UP001054945"/>
    </source>
</evidence>
<evidence type="ECO:0000256" key="1">
    <source>
        <dbReference type="SAM" id="MobiDB-lite"/>
    </source>
</evidence>